<dbReference type="InterPro" id="IPR013381">
    <property type="entry name" value="CRISPR-assoc_prot_Cse1"/>
</dbReference>
<dbReference type="Pfam" id="PF09481">
    <property type="entry name" value="CRISPR_Cse1"/>
    <property type="match status" value="1"/>
</dbReference>
<name>A0A927GPG1_STRGL</name>
<gene>
    <name evidence="2" type="ORF">ID875_21335</name>
</gene>
<feature type="compositionally biased region" description="Low complexity" evidence="1">
    <location>
        <begin position="1"/>
        <end position="11"/>
    </location>
</feature>
<evidence type="ECO:0000313" key="2">
    <source>
        <dbReference type="EMBL" id="MBD2829909.1"/>
    </source>
</evidence>
<comment type="caution">
    <text evidence="2">The sequence shown here is derived from an EMBL/GenBank/DDBJ whole genome shotgun (WGS) entry which is preliminary data.</text>
</comment>
<protein>
    <submittedName>
        <fullName evidence="2">Type I-E CRISPR-associated protein Cse1/CasA</fullName>
    </submittedName>
</protein>
<organism evidence="2">
    <name type="scientific">Streptomyces globisporus</name>
    <dbReference type="NCBI Taxonomy" id="1908"/>
    <lineage>
        <taxon>Bacteria</taxon>
        <taxon>Bacillati</taxon>
        <taxon>Actinomycetota</taxon>
        <taxon>Actinomycetes</taxon>
        <taxon>Kitasatosporales</taxon>
        <taxon>Streptomycetaceae</taxon>
        <taxon>Streptomyces</taxon>
    </lineage>
</organism>
<reference evidence="2" key="1">
    <citation type="journal article" date="2020" name="PLoS ONE">
        <title>Isolation and characterization of Streptomyces bacteriophages and Streptomyces strains encoding biosynthetic arsenals: Streptomyces strains and phages for antibiotic discovery.</title>
        <authorList>
            <person name="Montano E.T."/>
            <person name="Nideffer J.F."/>
            <person name="Brumage L."/>
            <person name="Erb M."/>
            <person name="Derman A.I."/>
            <person name="Davis J.P."/>
            <person name="Estrada E."/>
            <person name="Fu S."/>
            <person name="Le D."/>
            <person name="Vuppala A."/>
            <person name="Tran C."/>
            <person name="Luterstein E."/>
            <person name="Lakkaraju S."/>
            <person name="Panchagnula S."/>
            <person name="Ren C."/>
            <person name="Doan J."/>
            <person name="Tran S."/>
            <person name="Soriano J."/>
            <person name="Fujita Y."/>
            <person name="Gutala P."/>
            <person name="Fujii Q."/>
            <person name="Lee M."/>
            <person name="Bui A."/>
            <person name="Villarreal C."/>
            <person name="Shing S.R."/>
            <person name="Kim S."/>
            <person name="Freeman D."/>
            <person name="Racha V."/>
            <person name="Ho A."/>
            <person name="Kumar P."/>
            <person name="Falah K."/>
            <person name="Dawson T."/>
            <person name="Enustun E."/>
            <person name="Prichard A."/>
            <person name="Gomez A."/>
            <person name="Khanna K."/>
            <person name="Trigg S."/>
            <person name="Fernandez L."/>
            <person name="Pogliano K."/>
            <person name="Pogliano J."/>
        </authorList>
    </citation>
    <scope>NUCLEOTIDE SEQUENCE</scope>
    <source>
        <strain evidence="2">QF2</strain>
    </source>
</reference>
<accession>A0A927GPG1</accession>
<dbReference type="EMBL" id="JACWUS010000005">
    <property type="protein sequence ID" value="MBD2829909.1"/>
    <property type="molecule type" value="Genomic_DNA"/>
</dbReference>
<proteinExistence type="predicted"/>
<feature type="region of interest" description="Disordered" evidence="1">
    <location>
        <begin position="1"/>
        <end position="29"/>
    </location>
</feature>
<evidence type="ECO:0000256" key="1">
    <source>
        <dbReference type="SAM" id="MobiDB-lite"/>
    </source>
</evidence>
<sequence>MCSTPSTPPSSAGSDPVQPGRSPPGPRLARRGLRRLVQREGQHRAAGVAGYPAWASAEAARKLLWLLSYDTAGIKRAAPGDPLTKKGKVYGARPGPAGIVTHLHVEGHTLKDVLLLALPPQPAAGDAPVWEQPPPPTAVRTREPRGRQDWLTWPTRRVRLCPPAEDGAGVDRFALHDGDRIAGDNWALAHAYDR</sequence>
<feature type="region of interest" description="Disordered" evidence="1">
    <location>
        <begin position="125"/>
        <end position="145"/>
    </location>
</feature>
<dbReference type="AlphaFoldDB" id="A0A927GPG1"/>